<protein>
    <submittedName>
        <fullName evidence="2">Catalase family protein</fullName>
    </submittedName>
</protein>
<comment type="caution">
    <text evidence="2">The sequence shown here is derived from an EMBL/GenBank/DDBJ whole genome shotgun (WGS) entry which is preliminary data.</text>
</comment>
<dbReference type="AlphaFoldDB" id="A0A009HH86"/>
<dbReference type="Pfam" id="PF00199">
    <property type="entry name" value="Catalase"/>
    <property type="match status" value="1"/>
</dbReference>
<dbReference type="CDD" id="cd08152">
    <property type="entry name" value="y4iL_like"/>
    <property type="match status" value="1"/>
</dbReference>
<organism evidence="2 3">
    <name type="scientific">Acinetobacter baumannii (strain 1295743)</name>
    <dbReference type="NCBI Taxonomy" id="1310613"/>
    <lineage>
        <taxon>Bacteria</taxon>
        <taxon>Pseudomonadati</taxon>
        <taxon>Pseudomonadota</taxon>
        <taxon>Gammaproteobacteria</taxon>
        <taxon>Moraxellales</taxon>
        <taxon>Moraxellaceae</taxon>
        <taxon>Acinetobacter</taxon>
        <taxon>Acinetobacter calcoaceticus/baumannii complex</taxon>
    </lineage>
</organism>
<name>A0A009HH86_ACIB9</name>
<dbReference type="EMBL" id="JEWH01000087">
    <property type="protein sequence ID" value="EXB03537.1"/>
    <property type="molecule type" value="Genomic_DNA"/>
</dbReference>
<dbReference type="PATRIC" id="fig|1310613.3.peg.3817"/>
<dbReference type="PROSITE" id="PS51257">
    <property type="entry name" value="PROKAR_LIPOPROTEIN"/>
    <property type="match status" value="1"/>
</dbReference>
<dbReference type="SUPFAM" id="SSF56634">
    <property type="entry name" value="Heme-dependent catalase-like"/>
    <property type="match status" value="1"/>
</dbReference>
<dbReference type="RefSeq" id="WP_032051843.1">
    <property type="nucleotide sequence ID" value="NZ_JEWH01000087.1"/>
</dbReference>
<dbReference type="Gene3D" id="2.40.180.10">
    <property type="entry name" value="Catalase core domain"/>
    <property type="match status" value="1"/>
</dbReference>
<evidence type="ECO:0000259" key="1">
    <source>
        <dbReference type="Pfam" id="PF00199"/>
    </source>
</evidence>
<dbReference type="PANTHER" id="PTHR36195">
    <property type="entry name" value="DOMAIN PROTEIN, PUTATIVE (AFU_ORTHOLOGUE AFUA_5G01990)-RELATED-RELATED"/>
    <property type="match status" value="1"/>
</dbReference>
<accession>A0A009HH86</accession>
<dbReference type="GO" id="GO:0020037">
    <property type="term" value="F:heme binding"/>
    <property type="evidence" value="ECO:0007669"/>
    <property type="project" value="InterPro"/>
</dbReference>
<sequence length="387" mass="44105">MSKLIQPIIFKALFIFTPLLFVSIGCSETLYSQTIPSVKSSSENIDYPEIDTALGEKLQPNEEVIAHQITQVIEKSIREQYTAGNALRDAHPKAHGCVRAEFHVFKNIPAQLSKGIFIPDKNYEAWIRFSNASNDASRADIEKDARGMAIKILGVTGQKILENEKEATTQDFIMINHPVFFVNDGQRYLSFMNDVNSHNMVRKLHIPFALGFKGTMNALGARNSKIANPLYARYWSMVPYQLGLGVDRQAVKYSVRNCSTVSATLPDHPSHNFLRDALKDTLQKQDVCMEFLIQPRTSTKMLVEDAMTEWKENEAPFYQVASIHIPKQNFDTPEQNQFCENLSFTPWHALPEHKPLGAINRMRKIIYENISRVRHDINLAPRQEPKN</sequence>
<gene>
    <name evidence="2" type="ORF">J512_3990</name>
</gene>
<dbReference type="Proteomes" id="UP000020595">
    <property type="component" value="Unassembled WGS sequence"/>
</dbReference>
<evidence type="ECO:0000313" key="3">
    <source>
        <dbReference type="Proteomes" id="UP000020595"/>
    </source>
</evidence>
<reference evidence="2 3" key="1">
    <citation type="submission" date="2014-02" db="EMBL/GenBank/DDBJ databases">
        <title>Comparative genomics and transcriptomics to identify genetic mechanisms underlying the emergence of carbapenem resistant Acinetobacter baumannii (CRAb).</title>
        <authorList>
            <person name="Harris A.D."/>
            <person name="Johnson K.J."/>
            <person name="George J."/>
            <person name="Shefchek K."/>
            <person name="Daugherty S.C."/>
            <person name="Parankush S."/>
            <person name="Sadzewicz L."/>
            <person name="Tallon L."/>
            <person name="Sengamalay N."/>
            <person name="Hazen T.H."/>
            <person name="Rasko D.A."/>
        </authorList>
    </citation>
    <scope>NUCLEOTIDE SEQUENCE [LARGE SCALE GENOMIC DNA]</scope>
    <source>
        <strain evidence="2 3">1295743</strain>
    </source>
</reference>
<dbReference type="InterPro" id="IPR011614">
    <property type="entry name" value="Catalase_core"/>
</dbReference>
<dbReference type="InterPro" id="IPR020835">
    <property type="entry name" value="Catalase_sf"/>
</dbReference>
<dbReference type="PANTHER" id="PTHR36195:SF4">
    <property type="entry name" value="DOMAIN PROTEIN, PUTATIVE (AFU_ORTHOLOGUE AFUA_5G01990)-RELATED"/>
    <property type="match status" value="1"/>
</dbReference>
<feature type="domain" description="Catalase core" evidence="1">
    <location>
        <begin position="88"/>
        <end position="195"/>
    </location>
</feature>
<proteinExistence type="predicted"/>
<dbReference type="GO" id="GO:0004096">
    <property type="term" value="F:catalase activity"/>
    <property type="evidence" value="ECO:0007669"/>
    <property type="project" value="InterPro"/>
</dbReference>
<evidence type="ECO:0000313" key="2">
    <source>
        <dbReference type="EMBL" id="EXB03537.1"/>
    </source>
</evidence>